<evidence type="ECO:0000313" key="1">
    <source>
        <dbReference type="EMBL" id="MBP2016896.1"/>
    </source>
</evidence>
<organism evidence="1 2">
    <name type="scientific">Symbiobacterium terraclitae</name>
    <dbReference type="NCBI Taxonomy" id="557451"/>
    <lineage>
        <taxon>Bacteria</taxon>
        <taxon>Bacillati</taxon>
        <taxon>Bacillota</taxon>
        <taxon>Clostridia</taxon>
        <taxon>Eubacteriales</taxon>
        <taxon>Symbiobacteriaceae</taxon>
        <taxon>Symbiobacterium</taxon>
    </lineage>
</organism>
<accession>A0ABS4JPK0</accession>
<keyword evidence="2" id="KW-1185">Reference proteome</keyword>
<name>A0ABS4JPK0_9FIRM</name>
<gene>
    <name evidence="1" type="ORF">J2Z79_000269</name>
</gene>
<protein>
    <submittedName>
        <fullName evidence="1">Uncharacterized protein</fullName>
    </submittedName>
</protein>
<comment type="caution">
    <text evidence="1">The sequence shown here is derived from an EMBL/GenBank/DDBJ whole genome shotgun (WGS) entry which is preliminary data.</text>
</comment>
<dbReference type="RefSeq" id="WP_209465033.1">
    <property type="nucleotide sequence ID" value="NZ_JAGGLG010000001.1"/>
</dbReference>
<dbReference type="EMBL" id="JAGGLG010000001">
    <property type="protein sequence ID" value="MBP2016896.1"/>
    <property type="molecule type" value="Genomic_DNA"/>
</dbReference>
<dbReference type="Proteomes" id="UP001519289">
    <property type="component" value="Unassembled WGS sequence"/>
</dbReference>
<sequence length="183" mass="19215">MNLRQLRWPVVLAALVVTLGGLFGGGHLVRSRTVDQPLAAALSGVDGLESYRVERVGDIQEIVLLPGPGADLKETYRAAERQVRQILKDAPHAIVVADRRGESLSAVADRLDLYVAEGVATGAYAAMADRIAAEVAPIGAEAEVAVDSLRVYVAVRLGDEYLYSVVDRPAQRTGAAAGGGAGQ</sequence>
<proteinExistence type="predicted"/>
<evidence type="ECO:0000313" key="2">
    <source>
        <dbReference type="Proteomes" id="UP001519289"/>
    </source>
</evidence>
<reference evidence="1 2" key="1">
    <citation type="submission" date="2021-03" db="EMBL/GenBank/DDBJ databases">
        <title>Genomic Encyclopedia of Type Strains, Phase IV (KMG-IV): sequencing the most valuable type-strain genomes for metagenomic binning, comparative biology and taxonomic classification.</title>
        <authorList>
            <person name="Goeker M."/>
        </authorList>
    </citation>
    <scope>NUCLEOTIDE SEQUENCE [LARGE SCALE GENOMIC DNA]</scope>
    <source>
        <strain evidence="1 2">DSM 27138</strain>
    </source>
</reference>